<feature type="chain" id="PRO_5033004931" evidence="1">
    <location>
        <begin position="20"/>
        <end position="117"/>
    </location>
</feature>
<dbReference type="RefSeq" id="WP_169147461.1">
    <property type="nucleotide sequence ID" value="NZ_JABBGA010000020.1"/>
</dbReference>
<organism evidence="2 3">
    <name type="scientific">Zoogloea dura</name>
    <dbReference type="NCBI Taxonomy" id="2728840"/>
    <lineage>
        <taxon>Bacteria</taxon>
        <taxon>Pseudomonadati</taxon>
        <taxon>Pseudomonadota</taxon>
        <taxon>Betaproteobacteria</taxon>
        <taxon>Rhodocyclales</taxon>
        <taxon>Zoogloeaceae</taxon>
        <taxon>Zoogloea</taxon>
    </lineage>
</organism>
<sequence>MKSLLPILLTLSATLPAHAGKVDNGVWSHACGPRPATVNLELKNADAFNKSVGAVNGYRQAQRAWLDCLQKEGNADIQATSQLISQYINGEAQAAREINDRIAADAKAADARFGEGK</sequence>
<proteinExistence type="predicted"/>
<feature type="signal peptide" evidence="1">
    <location>
        <begin position="1"/>
        <end position="19"/>
    </location>
</feature>
<accession>A0A848GAW0</accession>
<keyword evidence="3" id="KW-1185">Reference proteome</keyword>
<evidence type="ECO:0000256" key="1">
    <source>
        <dbReference type="SAM" id="SignalP"/>
    </source>
</evidence>
<dbReference type="AlphaFoldDB" id="A0A848GAW0"/>
<evidence type="ECO:0000313" key="3">
    <source>
        <dbReference type="Proteomes" id="UP000580043"/>
    </source>
</evidence>
<dbReference type="EMBL" id="JABBGA010000020">
    <property type="protein sequence ID" value="NML27926.1"/>
    <property type="molecule type" value="Genomic_DNA"/>
</dbReference>
<keyword evidence="1" id="KW-0732">Signal</keyword>
<name>A0A848GAW0_9RHOO</name>
<protein>
    <submittedName>
        <fullName evidence="2">Uncharacterized protein</fullName>
    </submittedName>
</protein>
<reference evidence="2 3" key="1">
    <citation type="submission" date="2020-04" db="EMBL/GenBank/DDBJ databases">
        <title>Zoogloea sp. G-4-1-14 isolated from soil.</title>
        <authorList>
            <person name="Dahal R.H."/>
        </authorList>
    </citation>
    <scope>NUCLEOTIDE SEQUENCE [LARGE SCALE GENOMIC DNA]</scope>
    <source>
        <strain evidence="2 3">G-4-1-14</strain>
    </source>
</reference>
<gene>
    <name evidence="2" type="ORF">HHL15_19385</name>
</gene>
<comment type="caution">
    <text evidence="2">The sequence shown here is derived from an EMBL/GenBank/DDBJ whole genome shotgun (WGS) entry which is preliminary data.</text>
</comment>
<dbReference type="Proteomes" id="UP000580043">
    <property type="component" value="Unassembled WGS sequence"/>
</dbReference>
<evidence type="ECO:0000313" key="2">
    <source>
        <dbReference type="EMBL" id="NML27926.1"/>
    </source>
</evidence>